<sequence length="182" mass="20060">MLFLFLVVLLYQAGDCYNFLVVSPKHGYSHINFMGKIADALVDAGHDVVTFQPLINDKLASNGTLKSRLIQTKPIKETLPEMDLLNNPDIQRPMWRSSATSPMGILRFLPLMDSITAKVVANVLDERELMEQLKAEKFDLVITELYDFIGITVAEALGIKNIVGAHSNGCLLEGTAMAIGLP</sequence>
<keyword evidence="9" id="KW-1185">Reference proteome</keyword>
<evidence type="ECO:0000256" key="2">
    <source>
        <dbReference type="ARBA" id="ARBA00012544"/>
    </source>
</evidence>
<dbReference type="SUPFAM" id="SSF53756">
    <property type="entry name" value="UDP-Glycosyltransferase/glycogen phosphorylase"/>
    <property type="match status" value="1"/>
</dbReference>
<dbReference type="PANTHER" id="PTHR48043:SF23">
    <property type="entry name" value="UDP-GLUCURONOSYLTRANSFERASE"/>
    <property type="match status" value="1"/>
</dbReference>
<proteinExistence type="inferred from homology"/>
<feature type="signal peptide" evidence="7">
    <location>
        <begin position="1"/>
        <end position="16"/>
    </location>
</feature>
<dbReference type="EC" id="2.4.1.17" evidence="2"/>
<name>A0A0B1SAT9_OESDE</name>
<comment type="catalytic activity">
    <reaction evidence="6">
        <text>glucuronate acceptor + UDP-alpha-D-glucuronate = acceptor beta-D-glucuronoside + UDP + H(+)</text>
        <dbReference type="Rhea" id="RHEA:21032"/>
        <dbReference type="ChEBI" id="CHEBI:15378"/>
        <dbReference type="ChEBI" id="CHEBI:58052"/>
        <dbReference type="ChEBI" id="CHEBI:58223"/>
        <dbReference type="ChEBI" id="CHEBI:132367"/>
        <dbReference type="ChEBI" id="CHEBI:132368"/>
        <dbReference type="EC" id="2.4.1.17"/>
    </reaction>
</comment>
<evidence type="ECO:0000256" key="5">
    <source>
        <dbReference type="ARBA" id="ARBA00022729"/>
    </source>
</evidence>
<accession>A0A0B1SAT9</accession>
<evidence type="ECO:0000256" key="4">
    <source>
        <dbReference type="ARBA" id="ARBA00022679"/>
    </source>
</evidence>
<organism evidence="8 9">
    <name type="scientific">Oesophagostomum dentatum</name>
    <name type="common">Nodular worm</name>
    <dbReference type="NCBI Taxonomy" id="61180"/>
    <lineage>
        <taxon>Eukaryota</taxon>
        <taxon>Metazoa</taxon>
        <taxon>Ecdysozoa</taxon>
        <taxon>Nematoda</taxon>
        <taxon>Chromadorea</taxon>
        <taxon>Rhabditida</taxon>
        <taxon>Rhabditina</taxon>
        <taxon>Rhabditomorpha</taxon>
        <taxon>Strongyloidea</taxon>
        <taxon>Strongylidae</taxon>
        <taxon>Oesophagostomum</taxon>
    </lineage>
</organism>
<dbReference type="EMBL" id="KN600947">
    <property type="protein sequence ID" value="KHJ80350.1"/>
    <property type="molecule type" value="Genomic_DNA"/>
</dbReference>
<evidence type="ECO:0000256" key="1">
    <source>
        <dbReference type="ARBA" id="ARBA00009995"/>
    </source>
</evidence>
<dbReference type="Gene3D" id="3.40.50.2000">
    <property type="entry name" value="Glycogen Phosphorylase B"/>
    <property type="match status" value="1"/>
</dbReference>
<gene>
    <name evidence="8" type="ORF">OESDEN_19976</name>
</gene>
<keyword evidence="3" id="KW-0328">Glycosyltransferase</keyword>
<keyword evidence="4" id="KW-0808">Transferase</keyword>
<dbReference type="OrthoDB" id="5865374at2759"/>
<dbReference type="InterPro" id="IPR002213">
    <property type="entry name" value="UDP_glucos_trans"/>
</dbReference>
<dbReference type="InterPro" id="IPR050271">
    <property type="entry name" value="UDP-glycosyltransferase"/>
</dbReference>
<dbReference type="PANTHER" id="PTHR48043">
    <property type="entry name" value="EG:EG0003.4 PROTEIN-RELATED"/>
    <property type="match status" value="1"/>
</dbReference>
<comment type="similarity">
    <text evidence="1">Belongs to the UDP-glycosyltransferase family.</text>
</comment>
<evidence type="ECO:0000256" key="6">
    <source>
        <dbReference type="ARBA" id="ARBA00047475"/>
    </source>
</evidence>
<evidence type="ECO:0000313" key="8">
    <source>
        <dbReference type="EMBL" id="KHJ80350.1"/>
    </source>
</evidence>
<feature type="non-terminal residue" evidence="8">
    <location>
        <position position="182"/>
    </location>
</feature>
<feature type="chain" id="PRO_5002064437" description="glucuronosyltransferase" evidence="7">
    <location>
        <begin position="17"/>
        <end position="182"/>
    </location>
</feature>
<evidence type="ECO:0000256" key="3">
    <source>
        <dbReference type="ARBA" id="ARBA00022676"/>
    </source>
</evidence>
<dbReference type="Proteomes" id="UP000053660">
    <property type="component" value="Unassembled WGS sequence"/>
</dbReference>
<evidence type="ECO:0000256" key="7">
    <source>
        <dbReference type="SAM" id="SignalP"/>
    </source>
</evidence>
<reference evidence="8 9" key="1">
    <citation type="submission" date="2014-03" db="EMBL/GenBank/DDBJ databases">
        <title>Draft genome of the hookworm Oesophagostomum dentatum.</title>
        <authorList>
            <person name="Mitreva M."/>
        </authorList>
    </citation>
    <scope>NUCLEOTIDE SEQUENCE [LARGE SCALE GENOMIC DNA]</scope>
    <source>
        <strain evidence="8 9">OD-Hann</strain>
    </source>
</reference>
<dbReference type="Pfam" id="PF00201">
    <property type="entry name" value="UDPGT"/>
    <property type="match status" value="1"/>
</dbReference>
<dbReference type="AlphaFoldDB" id="A0A0B1SAT9"/>
<evidence type="ECO:0000313" key="9">
    <source>
        <dbReference type="Proteomes" id="UP000053660"/>
    </source>
</evidence>
<keyword evidence="5 7" id="KW-0732">Signal</keyword>
<dbReference type="GO" id="GO:0015020">
    <property type="term" value="F:glucuronosyltransferase activity"/>
    <property type="evidence" value="ECO:0007669"/>
    <property type="project" value="UniProtKB-EC"/>
</dbReference>
<protein>
    <recommendedName>
        <fullName evidence="2">glucuronosyltransferase</fullName>
        <ecNumber evidence="2">2.4.1.17</ecNumber>
    </recommendedName>
</protein>